<accession>T1ETZ8</accession>
<evidence type="ECO:0000313" key="10">
    <source>
        <dbReference type="EnsemblMetazoa" id="HelroP163392"/>
    </source>
</evidence>
<dbReference type="InParanoid" id="T1ETZ8"/>
<dbReference type="RefSeq" id="XP_009025519.1">
    <property type="nucleotide sequence ID" value="XM_009027271.1"/>
</dbReference>
<dbReference type="EMBL" id="KB097495">
    <property type="protein sequence ID" value="ESN96340.1"/>
    <property type="molecule type" value="Genomic_DNA"/>
</dbReference>
<keyword evidence="2 7" id="KW-0812">Transmembrane</keyword>
<dbReference type="OrthoDB" id="6500128at2759"/>
<dbReference type="InterPro" id="IPR036640">
    <property type="entry name" value="ABC1_TM_sf"/>
</dbReference>
<evidence type="ECO:0000256" key="6">
    <source>
        <dbReference type="ARBA" id="ARBA00023136"/>
    </source>
</evidence>
<keyword evidence="11" id="KW-1185">Reference proteome</keyword>
<dbReference type="InterPro" id="IPR027417">
    <property type="entry name" value="P-loop_NTPase"/>
</dbReference>
<dbReference type="GO" id="GO:0005524">
    <property type="term" value="F:ATP binding"/>
    <property type="evidence" value="ECO:0007669"/>
    <property type="project" value="UniProtKB-KW"/>
</dbReference>
<dbReference type="Gene3D" id="1.20.1560.10">
    <property type="entry name" value="ABC transporter type 1, transmembrane domain"/>
    <property type="match status" value="1"/>
</dbReference>
<dbReference type="Gene3D" id="3.40.50.300">
    <property type="entry name" value="P-loop containing nucleotide triphosphate hydrolases"/>
    <property type="match status" value="2"/>
</dbReference>
<feature type="domain" description="ABC transmembrane type-1" evidence="8">
    <location>
        <begin position="1"/>
        <end position="178"/>
    </location>
</feature>
<reference evidence="10" key="3">
    <citation type="submission" date="2015-06" db="UniProtKB">
        <authorList>
            <consortium name="EnsemblMetazoa"/>
        </authorList>
    </citation>
    <scope>IDENTIFICATION</scope>
</reference>
<organism evidence="10 11">
    <name type="scientific">Helobdella robusta</name>
    <name type="common">Californian leech</name>
    <dbReference type="NCBI Taxonomy" id="6412"/>
    <lineage>
        <taxon>Eukaryota</taxon>
        <taxon>Metazoa</taxon>
        <taxon>Spiralia</taxon>
        <taxon>Lophotrochozoa</taxon>
        <taxon>Annelida</taxon>
        <taxon>Clitellata</taxon>
        <taxon>Hirudinea</taxon>
        <taxon>Rhynchobdellida</taxon>
        <taxon>Glossiphoniidae</taxon>
        <taxon>Helobdella</taxon>
    </lineage>
</organism>
<evidence type="ECO:0000256" key="4">
    <source>
        <dbReference type="ARBA" id="ARBA00022840"/>
    </source>
</evidence>
<protein>
    <recommendedName>
        <fullName evidence="8">ABC transmembrane type-1 domain-containing protein</fullName>
    </recommendedName>
</protein>
<dbReference type="CTD" id="20200048"/>
<keyword evidence="4" id="KW-0067">ATP-binding</keyword>
<dbReference type="SUPFAM" id="SSF52540">
    <property type="entry name" value="P-loop containing nucleoside triphosphate hydrolases"/>
    <property type="match status" value="1"/>
</dbReference>
<dbReference type="PANTHER" id="PTHR24223">
    <property type="entry name" value="ATP-BINDING CASSETTE SUB-FAMILY C"/>
    <property type="match status" value="1"/>
</dbReference>
<dbReference type="GeneID" id="20200048"/>
<name>T1ETZ8_HELRO</name>
<gene>
    <name evidence="10" type="primary">20200048</name>
    <name evidence="9" type="ORF">HELRODRAFT_163392</name>
</gene>
<dbReference type="Pfam" id="PF00664">
    <property type="entry name" value="ABC_membrane"/>
    <property type="match status" value="1"/>
</dbReference>
<dbReference type="GO" id="GO:0016020">
    <property type="term" value="C:membrane"/>
    <property type="evidence" value="ECO:0007669"/>
    <property type="project" value="InterPro"/>
</dbReference>
<evidence type="ECO:0000256" key="2">
    <source>
        <dbReference type="ARBA" id="ARBA00022692"/>
    </source>
</evidence>
<feature type="transmembrane region" description="Helical" evidence="7">
    <location>
        <begin position="34"/>
        <end position="67"/>
    </location>
</feature>
<keyword evidence="3" id="KW-0547">Nucleotide-binding</keyword>
<keyword evidence="5 7" id="KW-1133">Transmembrane helix</keyword>
<evidence type="ECO:0000256" key="7">
    <source>
        <dbReference type="SAM" id="Phobius"/>
    </source>
</evidence>
<evidence type="ECO:0000256" key="5">
    <source>
        <dbReference type="ARBA" id="ARBA00022989"/>
    </source>
</evidence>
<dbReference type="HOGENOM" id="CLU_000604_84_3_1"/>
<evidence type="ECO:0000259" key="8">
    <source>
        <dbReference type="PROSITE" id="PS50929"/>
    </source>
</evidence>
<dbReference type="KEGG" id="hro:HELRODRAFT_163392"/>
<evidence type="ECO:0000256" key="3">
    <source>
        <dbReference type="ARBA" id="ARBA00022741"/>
    </source>
</evidence>
<evidence type="ECO:0000256" key="1">
    <source>
        <dbReference type="ARBA" id="ARBA00022448"/>
    </source>
</evidence>
<dbReference type="eggNOG" id="KOG0054">
    <property type="taxonomic scope" value="Eukaryota"/>
</dbReference>
<dbReference type="EMBL" id="AMQM01001382">
    <property type="status" value="NOT_ANNOTATED_CDS"/>
    <property type="molecule type" value="Genomic_DNA"/>
</dbReference>
<dbReference type="InterPro" id="IPR011527">
    <property type="entry name" value="ABC1_TM_dom"/>
</dbReference>
<dbReference type="EnsemblMetazoa" id="HelroT163392">
    <property type="protein sequence ID" value="HelroP163392"/>
    <property type="gene ID" value="HelroG163392"/>
</dbReference>
<proteinExistence type="predicted"/>
<keyword evidence="6 7" id="KW-0472">Membrane</keyword>
<reference evidence="9 11" key="2">
    <citation type="journal article" date="2013" name="Nature">
        <title>Insights into bilaterian evolution from three spiralian genomes.</title>
        <authorList>
            <person name="Simakov O."/>
            <person name="Marletaz F."/>
            <person name="Cho S.J."/>
            <person name="Edsinger-Gonzales E."/>
            <person name="Havlak P."/>
            <person name="Hellsten U."/>
            <person name="Kuo D.H."/>
            <person name="Larsson T."/>
            <person name="Lv J."/>
            <person name="Arendt D."/>
            <person name="Savage R."/>
            <person name="Osoegawa K."/>
            <person name="de Jong P."/>
            <person name="Grimwood J."/>
            <person name="Chapman J.A."/>
            <person name="Shapiro H."/>
            <person name="Aerts A."/>
            <person name="Otillar R.P."/>
            <person name="Terry A.Y."/>
            <person name="Boore J.L."/>
            <person name="Grigoriev I.V."/>
            <person name="Lindberg D.R."/>
            <person name="Seaver E.C."/>
            <person name="Weisblat D.A."/>
            <person name="Putnam N.H."/>
            <person name="Rokhsar D.S."/>
        </authorList>
    </citation>
    <scope>NUCLEOTIDE SEQUENCE</scope>
</reference>
<dbReference type="SUPFAM" id="SSF90123">
    <property type="entry name" value="ABC transporter transmembrane region"/>
    <property type="match status" value="1"/>
</dbReference>
<evidence type="ECO:0000313" key="11">
    <source>
        <dbReference type="Proteomes" id="UP000015101"/>
    </source>
</evidence>
<evidence type="ECO:0000313" key="9">
    <source>
        <dbReference type="EMBL" id="ESN96340.1"/>
    </source>
</evidence>
<dbReference type="GO" id="GO:0140359">
    <property type="term" value="F:ABC-type transporter activity"/>
    <property type="evidence" value="ECO:0007669"/>
    <property type="project" value="InterPro"/>
</dbReference>
<dbReference type="InterPro" id="IPR050173">
    <property type="entry name" value="ABC_transporter_C-like"/>
</dbReference>
<reference evidence="11" key="1">
    <citation type="submission" date="2012-12" db="EMBL/GenBank/DDBJ databases">
        <authorList>
            <person name="Hellsten U."/>
            <person name="Grimwood J."/>
            <person name="Chapman J.A."/>
            <person name="Shapiro H."/>
            <person name="Aerts A."/>
            <person name="Otillar R.P."/>
            <person name="Terry A.Y."/>
            <person name="Boore J.L."/>
            <person name="Simakov O."/>
            <person name="Marletaz F."/>
            <person name="Cho S.-J."/>
            <person name="Edsinger-Gonzales E."/>
            <person name="Havlak P."/>
            <person name="Kuo D.-H."/>
            <person name="Larsson T."/>
            <person name="Lv J."/>
            <person name="Arendt D."/>
            <person name="Savage R."/>
            <person name="Osoegawa K."/>
            <person name="de Jong P."/>
            <person name="Lindberg D.R."/>
            <person name="Seaver E.C."/>
            <person name="Weisblat D.A."/>
            <person name="Putnam N.H."/>
            <person name="Grigoriev I.V."/>
            <person name="Rokhsar D.S."/>
        </authorList>
    </citation>
    <scope>NUCLEOTIDE SEQUENCE</scope>
</reference>
<dbReference type="PANTHER" id="PTHR24223:SF454">
    <property type="match status" value="1"/>
</dbReference>
<keyword evidence="1" id="KW-0813">Transport</keyword>
<dbReference type="STRING" id="6412.T1ETZ8"/>
<feature type="transmembrane region" description="Helical" evidence="7">
    <location>
        <begin position="141"/>
        <end position="161"/>
    </location>
</feature>
<dbReference type="Proteomes" id="UP000015101">
    <property type="component" value="Unassembled WGS sequence"/>
</dbReference>
<dbReference type="PROSITE" id="PS50929">
    <property type="entry name" value="ABC_TM1F"/>
    <property type="match status" value="1"/>
</dbReference>
<dbReference type="FunFam" id="3.40.50.300:FF:005969">
    <property type="entry name" value="Uncharacterized protein"/>
    <property type="match status" value="1"/>
</dbReference>
<sequence>MTFYYGVSSGQIINRFSKDLDVLDLTLADLTHRIIYHLTSFVGTLVVVVITIPLYFSVVLILLFFFFALQHYYLPTVCQLKWLSSNSRSPIYTHVCETVDGLASIKAFNKQKMFVRKFEKLVNENISYECAINAADRWLGVNLGLIGAALTLFAGIFSIIGRHSLSGSIVGYCMASTFHDSFTLSRLIIVFSSIKIAMVSLERMKEYFKIEVESYDDDDEDDGKQQTKKKLSPSIIFHDGKIEFIKYSMKYREELNYALKNINLIIKPREKVGIMGSTGAGKSSLISALFRFSQSEGSIYVDNYDISKLPLKILRSNFSVLSQDPFIFSDTIRMNLDPTSEHKGSDAVIWKALEQCWPTSASVPGSNSAPQNFNPYLGRSYCCLFETCTALHLKCVTSSAVDVETDKLIQSTISREFKDCTVIIIAHRMSSTASCDRVLHMDQGVLRDG</sequence>
<dbReference type="AlphaFoldDB" id="T1ETZ8"/>
<dbReference type="InterPro" id="IPR003439">
    <property type="entry name" value="ABC_transporter-like_ATP-bd"/>
</dbReference>
<dbReference type="GO" id="GO:0016887">
    <property type="term" value="F:ATP hydrolysis activity"/>
    <property type="evidence" value="ECO:0007669"/>
    <property type="project" value="InterPro"/>
</dbReference>
<dbReference type="Pfam" id="PF00005">
    <property type="entry name" value="ABC_tran"/>
    <property type="match status" value="1"/>
</dbReference>